<dbReference type="InterPro" id="IPR029032">
    <property type="entry name" value="AhpD-like"/>
</dbReference>
<sequence>MSAPVTPRHVDVDVDVDVDVVDRLAGIRPGSRLDDVRRRRPIAREQTQHAYELLFGPGAGGLFSRAERLAVATFVTALHGETRIADHYAALLAEVEPEWVDPLRAEADRAAGRGPWGTYREPGLADESVPGPAYVAAPGIHDRLGGRLAGALTHAHLLVLHPRDASPEALASLAAAGWSRSGIVTLSQAVAFLTYQIRLVHGLRQLAIEGDS</sequence>
<dbReference type="Gene3D" id="1.20.1290.10">
    <property type="entry name" value="AhpD-like"/>
    <property type="match status" value="1"/>
</dbReference>
<reference evidence="1 2" key="1">
    <citation type="submission" date="2019-10" db="EMBL/GenBank/DDBJ databases">
        <title>Genomic analysis of Raineyella sp. CBA3103.</title>
        <authorList>
            <person name="Roh S.W."/>
        </authorList>
    </citation>
    <scope>NUCLEOTIDE SEQUENCE [LARGE SCALE GENOMIC DNA]</scope>
    <source>
        <strain evidence="1 2">CBA3103</strain>
    </source>
</reference>
<dbReference type="NCBIfam" id="TIGR04029">
    <property type="entry name" value="CMD_Avi_7170"/>
    <property type="match status" value="1"/>
</dbReference>
<dbReference type="Proteomes" id="UP000386847">
    <property type="component" value="Chromosome"/>
</dbReference>
<organism evidence="1 2">
    <name type="scientific">Raineyella fluvialis</name>
    <dbReference type="NCBI Taxonomy" id="2662261"/>
    <lineage>
        <taxon>Bacteria</taxon>
        <taxon>Bacillati</taxon>
        <taxon>Actinomycetota</taxon>
        <taxon>Actinomycetes</taxon>
        <taxon>Propionibacteriales</taxon>
        <taxon>Propionibacteriaceae</taxon>
        <taxon>Raineyella</taxon>
    </lineage>
</organism>
<proteinExistence type="predicted"/>
<keyword evidence="2" id="KW-1185">Reference proteome</keyword>
<evidence type="ECO:0000313" key="1">
    <source>
        <dbReference type="EMBL" id="QGF22481.1"/>
    </source>
</evidence>
<protein>
    <submittedName>
        <fullName evidence="1">CMD domain protein</fullName>
    </submittedName>
</protein>
<dbReference type="SUPFAM" id="SSF69118">
    <property type="entry name" value="AhpD-like"/>
    <property type="match status" value="1"/>
</dbReference>
<accession>A0A5Q2F7Q1</accession>
<evidence type="ECO:0000313" key="2">
    <source>
        <dbReference type="Proteomes" id="UP000386847"/>
    </source>
</evidence>
<dbReference type="AlphaFoldDB" id="A0A5Q2F7Q1"/>
<dbReference type="KEGG" id="rain:Rai3103_00905"/>
<dbReference type="RefSeq" id="WP_153570991.1">
    <property type="nucleotide sequence ID" value="NZ_CP045725.1"/>
</dbReference>
<dbReference type="EMBL" id="CP045725">
    <property type="protein sequence ID" value="QGF22481.1"/>
    <property type="molecule type" value="Genomic_DNA"/>
</dbReference>
<gene>
    <name evidence="1" type="ORF">Rai3103_00905</name>
</gene>
<dbReference type="InterPro" id="IPR023982">
    <property type="entry name" value="CHP04029_CMD-like"/>
</dbReference>
<name>A0A5Q2F7Q1_9ACTN</name>